<sequence>MTLNAMNSFQVSLPLLISFFYVCYQIAITNADNLSVLQKHVSFFDSNHDGIIYPKETYQGLRAIGCGVVLSMAASAFIHSGFSRKTRPVY</sequence>
<reference evidence="4" key="2">
    <citation type="submission" date="2025-08" db="UniProtKB">
        <authorList>
            <consortium name="RefSeq"/>
        </authorList>
    </citation>
    <scope>IDENTIFICATION</scope>
    <source>
        <tissue evidence="4">Etiolated seedlings</tissue>
    </source>
</reference>
<evidence type="ECO:0000313" key="4">
    <source>
        <dbReference type="RefSeq" id="XP_027187926.1"/>
    </source>
</evidence>
<keyword evidence="2" id="KW-0472">Membrane</keyword>
<proteinExistence type="inferred from homology"/>
<dbReference type="Proteomes" id="UP000087171">
    <property type="component" value="Chromosome Ca2"/>
</dbReference>
<evidence type="ECO:0000256" key="2">
    <source>
        <dbReference type="SAM" id="Phobius"/>
    </source>
</evidence>
<accession>A0A3Q7XVA8</accession>
<dbReference type="InterPro" id="IPR007736">
    <property type="entry name" value="Caleosin-related"/>
</dbReference>
<dbReference type="PANTHER" id="PTHR31495">
    <property type="entry name" value="PEROXYGENASE 3-RELATED"/>
    <property type="match status" value="1"/>
</dbReference>
<protein>
    <submittedName>
        <fullName evidence="4">Probable peroxygenase 4</fullName>
    </submittedName>
</protein>
<keyword evidence="2" id="KW-0812">Transmembrane</keyword>
<dbReference type="GO" id="GO:0005509">
    <property type="term" value="F:calcium ion binding"/>
    <property type="evidence" value="ECO:0007669"/>
    <property type="project" value="TreeGrafter"/>
</dbReference>
<keyword evidence="3" id="KW-1185">Reference proteome</keyword>
<dbReference type="AlphaFoldDB" id="A0A3Q7XVA8"/>
<feature type="transmembrane region" description="Helical" evidence="2">
    <location>
        <begin position="61"/>
        <end position="82"/>
    </location>
</feature>
<dbReference type="PANTHER" id="PTHR31495:SF1">
    <property type="entry name" value="INACTIVE PEROXYGENASE-LIKE PROTEIN-RELATED"/>
    <property type="match status" value="1"/>
</dbReference>
<gene>
    <name evidence="4" type="primary">LOC113785512</name>
</gene>
<evidence type="ECO:0000256" key="1">
    <source>
        <dbReference type="ARBA" id="ARBA00006765"/>
    </source>
</evidence>
<evidence type="ECO:0000313" key="3">
    <source>
        <dbReference type="Proteomes" id="UP000087171"/>
    </source>
</evidence>
<dbReference type="OrthoDB" id="640742at2759"/>
<comment type="similarity">
    <text evidence="1">Belongs to the caleosin family.</text>
</comment>
<reference evidence="3" key="1">
    <citation type="journal article" date="2013" name="Nat. Biotechnol.">
        <title>Draft genome sequence of chickpea (Cicer arietinum) provides a resource for trait improvement.</title>
        <authorList>
            <person name="Varshney R.K."/>
            <person name="Song C."/>
            <person name="Saxena R.K."/>
            <person name="Azam S."/>
            <person name="Yu S."/>
            <person name="Sharpe A.G."/>
            <person name="Cannon S."/>
            <person name="Baek J."/>
            <person name="Rosen B.D."/>
            <person name="Tar'an B."/>
            <person name="Millan T."/>
            <person name="Zhang X."/>
            <person name="Ramsay L.D."/>
            <person name="Iwata A."/>
            <person name="Wang Y."/>
            <person name="Nelson W."/>
            <person name="Farmer A.D."/>
            <person name="Gaur P.M."/>
            <person name="Soderlund C."/>
            <person name="Penmetsa R.V."/>
            <person name="Xu C."/>
            <person name="Bharti A.K."/>
            <person name="He W."/>
            <person name="Winter P."/>
            <person name="Zhao S."/>
            <person name="Hane J.K."/>
            <person name="Carrasquilla-Garcia N."/>
            <person name="Condie J.A."/>
            <person name="Upadhyaya H.D."/>
            <person name="Luo M.C."/>
            <person name="Thudi M."/>
            <person name="Gowda C.L."/>
            <person name="Singh N.P."/>
            <person name="Lichtenzveig J."/>
            <person name="Gali K.K."/>
            <person name="Rubio J."/>
            <person name="Nadarajan N."/>
            <person name="Dolezel J."/>
            <person name="Bansal K.C."/>
            <person name="Xu X."/>
            <person name="Edwards D."/>
            <person name="Zhang G."/>
            <person name="Kahl G."/>
            <person name="Gil J."/>
            <person name="Singh K.B."/>
            <person name="Datta S.K."/>
            <person name="Jackson S.A."/>
            <person name="Wang J."/>
            <person name="Cook D.R."/>
        </authorList>
    </citation>
    <scope>NUCLEOTIDE SEQUENCE [LARGE SCALE GENOMIC DNA]</scope>
    <source>
        <strain evidence="3">cv. CDC Frontier</strain>
    </source>
</reference>
<keyword evidence="2" id="KW-1133">Transmembrane helix</keyword>
<dbReference type="RefSeq" id="XP_027187926.1">
    <property type="nucleotide sequence ID" value="XM_027332125.1"/>
</dbReference>
<organism evidence="3 4">
    <name type="scientific">Cicer arietinum</name>
    <name type="common">Chickpea</name>
    <name type="synonym">Garbanzo</name>
    <dbReference type="NCBI Taxonomy" id="3827"/>
    <lineage>
        <taxon>Eukaryota</taxon>
        <taxon>Viridiplantae</taxon>
        <taxon>Streptophyta</taxon>
        <taxon>Embryophyta</taxon>
        <taxon>Tracheophyta</taxon>
        <taxon>Spermatophyta</taxon>
        <taxon>Magnoliopsida</taxon>
        <taxon>eudicotyledons</taxon>
        <taxon>Gunneridae</taxon>
        <taxon>Pentapetalae</taxon>
        <taxon>rosids</taxon>
        <taxon>fabids</taxon>
        <taxon>Fabales</taxon>
        <taxon>Fabaceae</taxon>
        <taxon>Papilionoideae</taxon>
        <taxon>50 kb inversion clade</taxon>
        <taxon>NPAAA clade</taxon>
        <taxon>Hologalegina</taxon>
        <taxon>IRL clade</taxon>
        <taxon>Cicereae</taxon>
        <taxon>Cicer</taxon>
    </lineage>
</organism>
<dbReference type="STRING" id="3827.A0A3Q7XVA8"/>
<name>A0A3Q7XVA8_CICAR</name>
<dbReference type="GO" id="GO:0004497">
    <property type="term" value="F:monooxygenase activity"/>
    <property type="evidence" value="ECO:0007669"/>
    <property type="project" value="TreeGrafter"/>
</dbReference>
<dbReference type="Pfam" id="PF05042">
    <property type="entry name" value="Caleosin"/>
    <property type="match status" value="1"/>
</dbReference>